<dbReference type="EMBL" id="CDRZ01000001">
    <property type="protein sequence ID" value="CEO87296.1"/>
    <property type="molecule type" value="Genomic_DNA"/>
</dbReference>
<dbReference type="AlphaFoldDB" id="A0A0B7MH84"/>
<evidence type="ECO:0000313" key="2">
    <source>
        <dbReference type="Proteomes" id="UP000046155"/>
    </source>
</evidence>
<accession>A0A0B7MH84</accession>
<sequence length="80" mass="9770">MKKEEPRKFSPEESAPIIKRQTKFSQQRLWNVVEDMKEKERNQLLKDINSCLKAIEQRLERIENLFRYKLFDAETEIIDE</sequence>
<gene>
    <name evidence="1" type="ORF">SSCH_10030</name>
</gene>
<name>A0A0B7MH84_9FIRM</name>
<dbReference type="RefSeq" id="WP_044663690.1">
    <property type="nucleotide sequence ID" value="NZ_CDRZ01000001.1"/>
</dbReference>
<dbReference type="Proteomes" id="UP000046155">
    <property type="component" value="Unassembled WGS sequence"/>
</dbReference>
<protein>
    <submittedName>
        <fullName evidence="1">Uncharacterized protein</fullName>
    </submittedName>
</protein>
<organism evidence="1 2">
    <name type="scientific">Syntrophaceticus schinkii</name>
    <dbReference type="NCBI Taxonomy" id="499207"/>
    <lineage>
        <taxon>Bacteria</taxon>
        <taxon>Bacillati</taxon>
        <taxon>Bacillota</taxon>
        <taxon>Clostridia</taxon>
        <taxon>Thermoanaerobacterales</taxon>
        <taxon>Thermoanaerobacterales Family III. Incertae Sedis</taxon>
        <taxon>Syntrophaceticus</taxon>
    </lineage>
</organism>
<reference evidence="2" key="1">
    <citation type="submission" date="2015-01" db="EMBL/GenBank/DDBJ databases">
        <authorList>
            <person name="Manzoor Shahid"/>
            <person name="Zubair Saima"/>
        </authorList>
    </citation>
    <scope>NUCLEOTIDE SEQUENCE [LARGE SCALE GENOMIC DNA]</scope>
    <source>
        <strain evidence="2">Sp3</strain>
    </source>
</reference>
<evidence type="ECO:0000313" key="1">
    <source>
        <dbReference type="EMBL" id="CEO87296.1"/>
    </source>
</evidence>
<keyword evidence="2" id="KW-1185">Reference proteome</keyword>
<proteinExistence type="predicted"/>